<proteinExistence type="predicted"/>
<dbReference type="PANTHER" id="PTHR22848">
    <property type="entry name" value="WD40 REPEAT PROTEIN"/>
    <property type="match status" value="1"/>
</dbReference>
<evidence type="ECO:0000313" key="1">
    <source>
        <dbReference type="Proteomes" id="UP000887564"/>
    </source>
</evidence>
<dbReference type="Gene3D" id="2.130.10.10">
    <property type="entry name" value="YVTN repeat-like/Quinoprotein amine dehydrogenase"/>
    <property type="match status" value="1"/>
</dbReference>
<name>A0A914RKG3_PAREQ</name>
<dbReference type="InterPro" id="IPR045184">
    <property type="entry name" value="SMU1"/>
</dbReference>
<sequence>MSNLGTQIDLFRGKAAMREHEEERYPTQMARQIKFSNKSFPESCQFSPDGQYLVTGSVDGFIEVSSPLLVSVAFQENATFALMGIYRWG</sequence>
<organism evidence="1 2">
    <name type="scientific">Parascaris equorum</name>
    <name type="common">Equine roundworm</name>
    <dbReference type="NCBI Taxonomy" id="6256"/>
    <lineage>
        <taxon>Eukaryota</taxon>
        <taxon>Metazoa</taxon>
        <taxon>Ecdysozoa</taxon>
        <taxon>Nematoda</taxon>
        <taxon>Chromadorea</taxon>
        <taxon>Rhabditida</taxon>
        <taxon>Spirurina</taxon>
        <taxon>Ascaridomorpha</taxon>
        <taxon>Ascaridoidea</taxon>
        <taxon>Ascarididae</taxon>
        <taxon>Parascaris</taxon>
    </lineage>
</organism>
<dbReference type="InterPro" id="IPR015943">
    <property type="entry name" value="WD40/YVTN_repeat-like_dom_sf"/>
</dbReference>
<accession>A0A914RKG3</accession>
<keyword evidence="1" id="KW-1185">Reference proteome</keyword>
<dbReference type="SUPFAM" id="SSF50978">
    <property type="entry name" value="WD40 repeat-like"/>
    <property type="match status" value="1"/>
</dbReference>
<dbReference type="GO" id="GO:0000398">
    <property type="term" value="P:mRNA splicing, via spliceosome"/>
    <property type="evidence" value="ECO:0007669"/>
    <property type="project" value="InterPro"/>
</dbReference>
<dbReference type="InterPro" id="IPR036322">
    <property type="entry name" value="WD40_repeat_dom_sf"/>
</dbReference>
<dbReference type="AlphaFoldDB" id="A0A914RKG3"/>
<dbReference type="Proteomes" id="UP000887564">
    <property type="component" value="Unplaced"/>
</dbReference>
<evidence type="ECO:0000313" key="2">
    <source>
        <dbReference type="WBParaSite" id="PEQ_0000233701-mRNA-1"/>
    </source>
</evidence>
<dbReference type="WBParaSite" id="PEQ_0000233701-mRNA-1">
    <property type="protein sequence ID" value="PEQ_0000233701-mRNA-1"/>
    <property type="gene ID" value="PEQ_0000233701"/>
</dbReference>
<protein>
    <submittedName>
        <fullName evidence="2">Uncharacterized protein</fullName>
    </submittedName>
</protein>
<reference evidence="2" key="1">
    <citation type="submission" date="2022-11" db="UniProtKB">
        <authorList>
            <consortium name="WormBaseParasite"/>
        </authorList>
    </citation>
    <scope>IDENTIFICATION</scope>
</reference>